<keyword evidence="9" id="KW-0735">Signal-anchor</keyword>
<evidence type="ECO:0000256" key="16">
    <source>
        <dbReference type="ARBA" id="ARBA00093232"/>
    </source>
</evidence>
<dbReference type="PANTHER" id="PTHR11607">
    <property type="entry name" value="ALPHA-MANNOSIDASE"/>
    <property type="match status" value="1"/>
</dbReference>
<dbReference type="InterPro" id="IPR050843">
    <property type="entry name" value="Glycosyl_Hydrlase_38"/>
</dbReference>
<evidence type="ECO:0000256" key="6">
    <source>
        <dbReference type="ARBA" id="ARBA00022723"/>
    </source>
</evidence>
<dbReference type="FunFam" id="2.70.98.30:FF:000002">
    <property type="entry name" value="Alpha-mannosidase"/>
    <property type="match status" value="1"/>
</dbReference>
<evidence type="ECO:0000256" key="18">
    <source>
        <dbReference type="SAM" id="Phobius"/>
    </source>
</evidence>
<comment type="catalytic activity">
    <reaction evidence="16">
        <text>N(4)-{beta-D-GlcNAc-(1-&gt;2)-alpha-D-Man-(1-&gt;3)-[alpha-D-Man-(1-&gt;3)-[alpha-D-Man-(1-&gt;6)]-alpha-D-Man-(1-&gt;6)]-beta-D-Man-(1-&gt;4)-beta-D-GlcNAc-(1-&gt;4)-beta-D-GlcNAc}-L-asparaginyl-[protein] + 2 H2O = 2 alpha-D-mannopyranose + an N(4)-{beta-D-GlcNAc-(1-&gt;2)-alpha-D-Man-(1-&gt;3)-[alpha-D-Man-(1-&gt;6)]-beta-D-Man-(1-&gt;4)-beta-D-GlcNAc-(1-&gt;4)-beta-D-GlcNAc}-L-asparaginyl-[protein]</text>
        <dbReference type="Rhea" id="RHEA:56052"/>
        <dbReference type="Rhea" id="RHEA-COMP:14368"/>
        <dbReference type="Rhea" id="RHEA-COMP:14369"/>
        <dbReference type="ChEBI" id="CHEBI:15377"/>
        <dbReference type="ChEBI" id="CHEBI:28729"/>
        <dbReference type="ChEBI" id="CHEBI:60615"/>
        <dbReference type="ChEBI" id="CHEBI:60625"/>
        <dbReference type="EC" id="3.2.1.114"/>
    </reaction>
</comment>
<dbReference type="PANTHER" id="PTHR11607:SF3">
    <property type="entry name" value="LYSOSOMAL ALPHA-MANNOSIDASE"/>
    <property type="match status" value="1"/>
</dbReference>
<evidence type="ECO:0000313" key="20">
    <source>
        <dbReference type="EMBL" id="JAP65207.1"/>
    </source>
</evidence>
<sequence length="1167" mass="132566">MIRLRFGTTILQVRRSAACIGAACVLVCFGAVYIYFSRLLPSSTGLAGWPPGKVDMAALEQRLQRLEKELRNNHVMLTQIRDTVRDFLTGGQGLGWKGIPKAPPALQNVSRTAIALSPADCTFCSSPPASTDYNVYDLYEKIAFDNPDGGVWKQGWKLEYEESMWTKDRKLRVFVVPHSHNDPGWLKTFDKYYLDQTRHILDNMAAKLGVDKRRRFIWAETSYLSHWFDQQSEDVKSKVRGYVQSGQLEIVTGGWVMNDEANTHVFAMLEQMVEGHQWVERNLGVHPKNGWAIDPFGLSSTMPYLLRRMGFTNMVVQRVHYSVKKYLAQQRALEFIWRQPWDQNKTTDILCHMMPFYSYDVPHTCGPDPKICCQFDFKRLPGNKINCPWKVPPVAITDRNVADRAMLLLDQYRKKSLLFRSHVVLVPLGDDFRYDKPSEWDNQFNNYQKLFDYINANERLHAEVQFGTLEDYFTALRAESTVDSSNMPIGFPSLSGDFFTYADRDDNYWSGYYTSRPFYKNMDRTVEAHLRGAEIMFSLVWARMGYISNDYMPLVNSMMNGLVNARQNLGLFQHHDGITGTAKTPVVIDYGVRLFKSLQNLREIITKGALYMLLNAPSQGGIEDDLFVLQMDDVRDTYDGMPRKQLLSFTREGRIRYIVFYNSLTVPRNEIVSLQVSTASIVVIDANGSVVPSQLSPVWNKEELVRGTFELSFLVDVPPLGLATYRVEHIEGISGMVFRASVTLYNSLSSPDTLYFPISRLDSREDFRIQTPYLAATFSPTTGMLKHVLVKDQNVSLDVESVFVKYGTRPKNKDRSGAYLFLPDDKARELVYDPPYIRVTEGVLYSEVVVFLPNVDFSVRIKNSPGIDGVALDIQNVVDITKAVNEELVMRLRTGVHNVGPEFYTDVNGLLMAKRHTLAKLTLQGNVYPMPSMMFIQDNNTRLSLLSGQPLGTTSLYTGLVDVFLDRRLNQDDKRGLQQGVMDNLKTPSQFRLLVEKFSTESQKETASVSHPSLLAHHASLSLLHPLFTLIHSRPQRMSDPPLKSSFTPLAGPLPCDLHLMNLRTLALPSTAPVGAKPEPSWTPSNTTAMFLHRLPHDCRLRSYAMRCTQQTDSMATLADMFPEYFGPSVEETTLSLLRTISSTSTKTSRLNLPSPAEMAAYKLQRR</sequence>
<evidence type="ECO:0000256" key="13">
    <source>
        <dbReference type="ARBA" id="ARBA00023157"/>
    </source>
</evidence>
<dbReference type="GO" id="GO:0030246">
    <property type="term" value="F:carbohydrate binding"/>
    <property type="evidence" value="ECO:0007669"/>
    <property type="project" value="InterPro"/>
</dbReference>
<dbReference type="InterPro" id="IPR028995">
    <property type="entry name" value="Glyco_hydro_57/38_cen_sf"/>
</dbReference>
<dbReference type="InterPro" id="IPR015341">
    <property type="entry name" value="Glyco_hydro_38_cen"/>
</dbReference>
<dbReference type="SMART" id="SM00872">
    <property type="entry name" value="Alpha-mann_mid"/>
    <property type="match status" value="1"/>
</dbReference>
<dbReference type="InterPro" id="IPR011330">
    <property type="entry name" value="Glyco_hydro/deAcase_b/a-brl"/>
</dbReference>
<dbReference type="SUPFAM" id="SSF88688">
    <property type="entry name" value="Families 57/38 glycoside transferase middle domain"/>
    <property type="match status" value="1"/>
</dbReference>
<dbReference type="Gene3D" id="2.70.98.30">
    <property type="entry name" value="Golgi alpha-mannosidase II, domain 4"/>
    <property type="match status" value="1"/>
</dbReference>
<evidence type="ECO:0000256" key="17">
    <source>
        <dbReference type="RuleBase" id="RU361199"/>
    </source>
</evidence>
<reference evidence="20" key="1">
    <citation type="journal article" date="2017" name="Ticks Tick Borne Dis.">
        <title>An insight into the sialome of Hyalomma excavatum.</title>
        <authorList>
            <person name="Ribeiro J.M."/>
            <person name="Slovak M."/>
            <person name="Francischetti I.M."/>
        </authorList>
    </citation>
    <scope>NUCLEOTIDE SEQUENCE</scope>
    <source>
        <strain evidence="20">Samish</strain>
        <tissue evidence="20">Salivary glands</tissue>
    </source>
</reference>
<keyword evidence="13" id="KW-1015">Disulfide bond</keyword>
<keyword evidence="6 17" id="KW-0479">Metal-binding</keyword>
<dbReference type="InterPro" id="IPR013780">
    <property type="entry name" value="Glyco_hydro_b"/>
</dbReference>
<dbReference type="InterPro" id="IPR037094">
    <property type="entry name" value="Glyco_hydro_38_cen_sf"/>
</dbReference>
<evidence type="ECO:0000256" key="9">
    <source>
        <dbReference type="ARBA" id="ARBA00022968"/>
    </source>
</evidence>
<protein>
    <recommendedName>
        <fullName evidence="17">Alpha-mannosidase</fullName>
        <ecNumber evidence="17">3.2.1.-</ecNumber>
    </recommendedName>
</protein>
<keyword evidence="11" id="KW-0333">Golgi apparatus</keyword>
<accession>A0A131XF61</accession>
<dbReference type="FunFam" id="1.20.1270.50:FF:000001">
    <property type="entry name" value="Alpha-mannosidase"/>
    <property type="match status" value="1"/>
</dbReference>
<dbReference type="InterPro" id="IPR000602">
    <property type="entry name" value="Glyco_hydro_38_N"/>
</dbReference>
<keyword evidence="7 17" id="KW-0378">Hydrolase</keyword>
<dbReference type="EC" id="3.2.1.-" evidence="17"/>
<evidence type="ECO:0000256" key="7">
    <source>
        <dbReference type="ARBA" id="ARBA00022801"/>
    </source>
</evidence>
<dbReference type="Gene3D" id="1.20.1270.50">
    <property type="entry name" value="Glycoside hydrolase family 38, central domain"/>
    <property type="match status" value="1"/>
</dbReference>
<evidence type="ECO:0000256" key="1">
    <source>
        <dbReference type="ARBA" id="ARBA00004323"/>
    </source>
</evidence>
<evidence type="ECO:0000256" key="15">
    <source>
        <dbReference type="ARBA" id="ARBA00059516"/>
    </source>
</evidence>
<dbReference type="InterPro" id="IPR011682">
    <property type="entry name" value="Glyco_hydro_38_C"/>
</dbReference>
<dbReference type="GO" id="GO:0000139">
    <property type="term" value="C:Golgi membrane"/>
    <property type="evidence" value="ECO:0007669"/>
    <property type="project" value="UniProtKB-SubCell"/>
</dbReference>
<comment type="function">
    <text evidence="15">Catalyzes the first committed step in the biosynthesis of complex N-glycans. It controls conversion of high mannose to complex N-glycans; the final hydrolytic step in the N-glycan maturation pathway.</text>
</comment>
<evidence type="ECO:0000256" key="2">
    <source>
        <dbReference type="ARBA" id="ARBA00004922"/>
    </source>
</evidence>
<dbReference type="AlphaFoldDB" id="A0A131XF61"/>
<name>A0A131XF61_9ACAR</name>
<evidence type="ECO:0000256" key="10">
    <source>
        <dbReference type="ARBA" id="ARBA00022989"/>
    </source>
</evidence>
<comment type="subunit">
    <text evidence="4">Homodimer; disulfide-linked.</text>
</comment>
<keyword evidence="8 17" id="KW-0862">Zinc</keyword>
<comment type="subcellular location">
    <subcellularLocation>
        <location evidence="1">Golgi apparatus membrane</location>
        <topology evidence="1">Single-pass type II membrane protein</topology>
    </subcellularLocation>
</comment>
<dbReference type="SUPFAM" id="SSF74650">
    <property type="entry name" value="Galactose mutarotase-like"/>
    <property type="match status" value="1"/>
</dbReference>
<proteinExistence type="evidence at transcript level"/>
<dbReference type="Pfam" id="PF01074">
    <property type="entry name" value="Glyco_hydro_38N"/>
    <property type="match status" value="1"/>
</dbReference>
<keyword evidence="5 18" id="KW-0812">Transmembrane</keyword>
<comment type="similarity">
    <text evidence="3 17">Belongs to the glycosyl hydrolase 38 family.</text>
</comment>
<dbReference type="Pfam" id="PF09261">
    <property type="entry name" value="Alpha-mann_mid"/>
    <property type="match status" value="1"/>
</dbReference>
<comment type="cofactor">
    <cofactor evidence="17">
        <name>Zn(2+)</name>
        <dbReference type="ChEBI" id="CHEBI:29105"/>
    </cofactor>
    <text evidence="17">Binds 1 zinc ion per subunit.</text>
</comment>
<dbReference type="SUPFAM" id="SSF88713">
    <property type="entry name" value="Glycoside hydrolase/deacetylase"/>
    <property type="match status" value="1"/>
</dbReference>
<keyword evidence="10 18" id="KW-1133">Transmembrane helix</keyword>
<dbReference type="InterPro" id="IPR048534">
    <property type="entry name" value="Man2a1-like_dom"/>
</dbReference>
<dbReference type="InterPro" id="IPR011013">
    <property type="entry name" value="Gal_mutarotase_sf_dom"/>
</dbReference>
<evidence type="ECO:0000256" key="8">
    <source>
        <dbReference type="ARBA" id="ARBA00022833"/>
    </source>
</evidence>
<dbReference type="EMBL" id="GEFH01003374">
    <property type="protein sequence ID" value="JAP65207.1"/>
    <property type="molecule type" value="mRNA"/>
</dbReference>
<evidence type="ECO:0000256" key="14">
    <source>
        <dbReference type="ARBA" id="ARBA00023295"/>
    </source>
</evidence>
<organism evidence="20">
    <name type="scientific">Hyalomma excavatum</name>
    <dbReference type="NCBI Taxonomy" id="257692"/>
    <lineage>
        <taxon>Eukaryota</taxon>
        <taxon>Metazoa</taxon>
        <taxon>Ecdysozoa</taxon>
        <taxon>Arthropoda</taxon>
        <taxon>Chelicerata</taxon>
        <taxon>Arachnida</taxon>
        <taxon>Acari</taxon>
        <taxon>Parasitiformes</taxon>
        <taxon>Ixodida</taxon>
        <taxon>Ixodoidea</taxon>
        <taxon>Ixodidae</taxon>
        <taxon>Hyalomminae</taxon>
        <taxon>Hyalomma</taxon>
    </lineage>
</organism>
<keyword evidence="12 18" id="KW-0472">Membrane</keyword>
<evidence type="ECO:0000256" key="12">
    <source>
        <dbReference type="ARBA" id="ARBA00023136"/>
    </source>
</evidence>
<keyword evidence="14 17" id="KW-0326">Glycosidase</keyword>
<evidence type="ECO:0000259" key="19">
    <source>
        <dbReference type="SMART" id="SM00872"/>
    </source>
</evidence>
<dbReference type="GO" id="GO:0006491">
    <property type="term" value="P:N-glycan processing"/>
    <property type="evidence" value="ECO:0007669"/>
    <property type="project" value="TreeGrafter"/>
</dbReference>
<dbReference type="Gene3D" id="2.60.40.1180">
    <property type="entry name" value="Golgi alpha-mannosidase II"/>
    <property type="match status" value="1"/>
</dbReference>
<dbReference type="FunFam" id="2.60.40.1180:FF:000019">
    <property type="entry name" value="Alpha-mannosidase 2"/>
    <property type="match status" value="1"/>
</dbReference>
<dbReference type="CDD" id="cd10809">
    <property type="entry name" value="GH38N_AMII_GMII_SfManIII_like"/>
    <property type="match status" value="1"/>
</dbReference>
<dbReference type="InterPro" id="IPR027291">
    <property type="entry name" value="Glyco_hydro_38_N_sf"/>
</dbReference>
<evidence type="ECO:0000256" key="5">
    <source>
        <dbReference type="ARBA" id="ARBA00022692"/>
    </source>
</evidence>
<dbReference type="Gene3D" id="3.20.110.10">
    <property type="entry name" value="Glycoside hydrolase 38, N terminal domain"/>
    <property type="match status" value="1"/>
</dbReference>
<comment type="pathway">
    <text evidence="2">Protein modification; protein glycosylation.</text>
</comment>
<dbReference type="FunFam" id="3.20.110.10:FF:000003">
    <property type="entry name" value="Alpha-mannosidase"/>
    <property type="match status" value="1"/>
</dbReference>
<dbReference type="Pfam" id="PF07748">
    <property type="entry name" value="Glyco_hydro_38C"/>
    <property type="match status" value="1"/>
</dbReference>
<dbReference type="GO" id="GO:0004572">
    <property type="term" value="F:mannosyl-oligosaccharide 1,3-1,6-alpha-mannosidase activity"/>
    <property type="evidence" value="ECO:0007669"/>
    <property type="project" value="UniProtKB-EC"/>
</dbReference>
<evidence type="ECO:0000256" key="11">
    <source>
        <dbReference type="ARBA" id="ARBA00023034"/>
    </source>
</evidence>
<evidence type="ECO:0000256" key="4">
    <source>
        <dbReference type="ARBA" id="ARBA00011748"/>
    </source>
</evidence>
<dbReference type="GO" id="GO:0046872">
    <property type="term" value="F:metal ion binding"/>
    <property type="evidence" value="ECO:0007669"/>
    <property type="project" value="UniProtKB-KW"/>
</dbReference>
<dbReference type="GO" id="GO:0006013">
    <property type="term" value="P:mannose metabolic process"/>
    <property type="evidence" value="ECO:0007669"/>
    <property type="project" value="InterPro"/>
</dbReference>
<evidence type="ECO:0000256" key="3">
    <source>
        <dbReference type="ARBA" id="ARBA00009792"/>
    </source>
</evidence>
<dbReference type="Pfam" id="PF21260">
    <property type="entry name" value="Laman-like_dom"/>
    <property type="match status" value="1"/>
</dbReference>
<feature type="transmembrane region" description="Helical" evidence="18">
    <location>
        <begin position="16"/>
        <end position="36"/>
    </location>
</feature>
<feature type="domain" description="Glycoside hydrolase family 38 central" evidence="19">
    <location>
        <begin position="507"/>
        <end position="594"/>
    </location>
</feature>